<proteinExistence type="predicted"/>
<accession>A0ABW3MKG3</accession>
<evidence type="ECO:0000313" key="1">
    <source>
        <dbReference type="EMBL" id="MFD1049734.1"/>
    </source>
</evidence>
<dbReference type="Proteomes" id="UP001597045">
    <property type="component" value="Unassembled WGS sequence"/>
</dbReference>
<sequence>MNSIVNVLGRQLAWFAVSTMLAKQNAVVELLRIAPVADELTALFARAGHSLYLVGGSVRDVYGTPGP</sequence>
<keyword evidence="2" id="KW-1185">Reference proteome</keyword>
<protein>
    <recommendedName>
        <fullName evidence="3">Poly A polymerase head domain-containing protein</fullName>
    </recommendedName>
</protein>
<gene>
    <name evidence="1" type="ORF">ACFQ1S_31490</name>
</gene>
<organism evidence="1 2">
    <name type="scientific">Kibdelosporangium lantanae</name>
    <dbReference type="NCBI Taxonomy" id="1497396"/>
    <lineage>
        <taxon>Bacteria</taxon>
        <taxon>Bacillati</taxon>
        <taxon>Actinomycetota</taxon>
        <taxon>Actinomycetes</taxon>
        <taxon>Pseudonocardiales</taxon>
        <taxon>Pseudonocardiaceae</taxon>
        <taxon>Kibdelosporangium</taxon>
    </lineage>
</organism>
<comment type="caution">
    <text evidence="1">The sequence shown here is derived from an EMBL/GenBank/DDBJ whole genome shotgun (WGS) entry which is preliminary data.</text>
</comment>
<feature type="non-terminal residue" evidence="1">
    <location>
        <position position="67"/>
    </location>
</feature>
<evidence type="ECO:0008006" key="3">
    <source>
        <dbReference type="Google" id="ProtNLM"/>
    </source>
</evidence>
<reference evidence="2" key="1">
    <citation type="journal article" date="2019" name="Int. J. Syst. Evol. Microbiol.">
        <title>The Global Catalogue of Microorganisms (GCM) 10K type strain sequencing project: providing services to taxonomists for standard genome sequencing and annotation.</title>
        <authorList>
            <consortium name="The Broad Institute Genomics Platform"/>
            <consortium name="The Broad Institute Genome Sequencing Center for Infectious Disease"/>
            <person name="Wu L."/>
            <person name="Ma J."/>
        </authorList>
    </citation>
    <scope>NUCLEOTIDE SEQUENCE [LARGE SCALE GENOMIC DNA]</scope>
    <source>
        <strain evidence="2">JCM 31486</strain>
    </source>
</reference>
<evidence type="ECO:0000313" key="2">
    <source>
        <dbReference type="Proteomes" id="UP001597045"/>
    </source>
</evidence>
<name>A0ABW3MKG3_9PSEU</name>
<dbReference type="EMBL" id="JBHTIS010002367">
    <property type="protein sequence ID" value="MFD1049734.1"/>
    <property type="molecule type" value="Genomic_DNA"/>
</dbReference>